<evidence type="ECO:0000256" key="5">
    <source>
        <dbReference type="RuleBase" id="RU361187"/>
    </source>
</evidence>
<sequence length="283" mass="31526">MRTDQINIRDPFVLAENGKYYLYGTRAADFGRKTGGFDVYVSVDLAEWSGPFACFDSERFGLNREVNWAPEVHCYQGSYYMFASFTRENGLRGTYALKADSPLGPFVPHSNGALTPDAWECIDGTFYCENGVPYLVFCHEHTQAVDGEICYMPLSSDLKESAGEAKLIFTASSPEWADQKAPGEHYVTDGPFLYRSANGSLLMIWSTFIKHTYAQCIARSENSSIMGSFEHLPPLITEDGGHGMLFCSGSDLILTFHSPNQTGLERPRFVKLKDCGDTLHLVP</sequence>
<comment type="similarity">
    <text evidence="2 5">Belongs to the glycosyl hydrolase 43 family.</text>
</comment>
<evidence type="ECO:0000256" key="4">
    <source>
        <dbReference type="ARBA" id="ARBA00023295"/>
    </source>
</evidence>
<dbReference type="Proteomes" id="UP000823877">
    <property type="component" value="Unassembled WGS sequence"/>
</dbReference>
<evidence type="ECO:0000256" key="1">
    <source>
        <dbReference type="ARBA" id="ARBA00004834"/>
    </source>
</evidence>
<dbReference type="InterPro" id="IPR050727">
    <property type="entry name" value="GH43_arabinanases"/>
</dbReference>
<dbReference type="EMBL" id="DWXN01000012">
    <property type="protein sequence ID" value="HJB75693.1"/>
    <property type="molecule type" value="Genomic_DNA"/>
</dbReference>
<dbReference type="Gene3D" id="2.115.10.20">
    <property type="entry name" value="Glycosyl hydrolase domain, family 43"/>
    <property type="match status" value="1"/>
</dbReference>
<keyword evidence="4 5" id="KW-0326">Glycosidase</keyword>
<dbReference type="InterPro" id="IPR023296">
    <property type="entry name" value="Glyco_hydro_beta-prop_sf"/>
</dbReference>
<gene>
    <name evidence="6" type="ORF">IAA37_08510</name>
</gene>
<evidence type="ECO:0000313" key="7">
    <source>
        <dbReference type="Proteomes" id="UP000823877"/>
    </source>
</evidence>
<dbReference type="AlphaFoldDB" id="A0A9D2MLG4"/>
<dbReference type="GO" id="GO:0005975">
    <property type="term" value="P:carbohydrate metabolic process"/>
    <property type="evidence" value="ECO:0007669"/>
    <property type="project" value="InterPro"/>
</dbReference>
<evidence type="ECO:0000256" key="2">
    <source>
        <dbReference type="ARBA" id="ARBA00009865"/>
    </source>
</evidence>
<dbReference type="GO" id="GO:0004553">
    <property type="term" value="F:hydrolase activity, hydrolyzing O-glycosyl compounds"/>
    <property type="evidence" value="ECO:0007669"/>
    <property type="project" value="InterPro"/>
</dbReference>
<dbReference type="InterPro" id="IPR006710">
    <property type="entry name" value="Glyco_hydro_43"/>
</dbReference>
<evidence type="ECO:0000313" key="6">
    <source>
        <dbReference type="EMBL" id="HJB75693.1"/>
    </source>
</evidence>
<keyword evidence="3 5" id="KW-0378">Hydrolase</keyword>
<dbReference type="PANTHER" id="PTHR43301">
    <property type="entry name" value="ARABINAN ENDO-1,5-ALPHA-L-ARABINOSIDASE"/>
    <property type="match status" value="1"/>
</dbReference>
<dbReference type="PANTHER" id="PTHR43301:SF3">
    <property type="entry name" value="ARABINAN ENDO-1,5-ALPHA-L-ARABINOSIDASE A-RELATED"/>
    <property type="match status" value="1"/>
</dbReference>
<comment type="pathway">
    <text evidence="1">Glycan metabolism; L-arabinan degradation.</text>
</comment>
<name>A0A9D2MLG4_9FIRM</name>
<proteinExistence type="inferred from homology"/>
<reference evidence="6" key="2">
    <citation type="submission" date="2021-04" db="EMBL/GenBank/DDBJ databases">
        <authorList>
            <person name="Gilroy R."/>
        </authorList>
    </citation>
    <scope>NUCLEOTIDE SEQUENCE</scope>
    <source>
        <strain evidence="6">CHK188-16595</strain>
    </source>
</reference>
<protein>
    <submittedName>
        <fullName evidence="6">Glycoside hydrolase family 43 protein</fullName>
    </submittedName>
</protein>
<comment type="caution">
    <text evidence="6">The sequence shown here is derived from an EMBL/GenBank/DDBJ whole genome shotgun (WGS) entry which is preliminary data.</text>
</comment>
<dbReference type="Pfam" id="PF04616">
    <property type="entry name" value="Glyco_hydro_43"/>
    <property type="match status" value="1"/>
</dbReference>
<evidence type="ECO:0000256" key="3">
    <source>
        <dbReference type="ARBA" id="ARBA00022801"/>
    </source>
</evidence>
<reference evidence="6" key="1">
    <citation type="journal article" date="2021" name="PeerJ">
        <title>Extensive microbial diversity within the chicken gut microbiome revealed by metagenomics and culture.</title>
        <authorList>
            <person name="Gilroy R."/>
            <person name="Ravi A."/>
            <person name="Getino M."/>
            <person name="Pursley I."/>
            <person name="Horton D.L."/>
            <person name="Alikhan N.F."/>
            <person name="Baker D."/>
            <person name="Gharbi K."/>
            <person name="Hall N."/>
            <person name="Watson M."/>
            <person name="Adriaenssens E.M."/>
            <person name="Foster-Nyarko E."/>
            <person name="Jarju S."/>
            <person name="Secka A."/>
            <person name="Antonio M."/>
            <person name="Oren A."/>
            <person name="Chaudhuri R.R."/>
            <person name="La Ragione R."/>
            <person name="Hildebrand F."/>
            <person name="Pallen M.J."/>
        </authorList>
    </citation>
    <scope>NUCLEOTIDE SEQUENCE</scope>
    <source>
        <strain evidence="6">CHK188-16595</strain>
    </source>
</reference>
<dbReference type="SUPFAM" id="SSF75005">
    <property type="entry name" value="Arabinanase/levansucrase/invertase"/>
    <property type="match status" value="1"/>
</dbReference>
<organism evidence="6 7">
    <name type="scientific">Candidatus Eubacterium faecale</name>
    <dbReference type="NCBI Taxonomy" id="2838568"/>
    <lineage>
        <taxon>Bacteria</taxon>
        <taxon>Bacillati</taxon>
        <taxon>Bacillota</taxon>
        <taxon>Clostridia</taxon>
        <taxon>Eubacteriales</taxon>
        <taxon>Eubacteriaceae</taxon>
        <taxon>Eubacterium</taxon>
    </lineage>
</organism>
<dbReference type="CDD" id="cd08981">
    <property type="entry name" value="GH43_Bt1873-like"/>
    <property type="match status" value="1"/>
</dbReference>
<accession>A0A9D2MLG4</accession>